<accession>A0A2D6YI87</accession>
<evidence type="ECO:0000313" key="3">
    <source>
        <dbReference type="Proteomes" id="UP000226525"/>
    </source>
</evidence>
<gene>
    <name evidence="2" type="ORF">CMN54_05555</name>
</gene>
<organism evidence="2 3">
    <name type="scientific">SAR324 cluster bacterium</name>
    <dbReference type="NCBI Taxonomy" id="2024889"/>
    <lineage>
        <taxon>Bacteria</taxon>
        <taxon>Deltaproteobacteria</taxon>
        <taxon>SAR324 cluster</taxon>
    </lineage>
</organism>
<keyword evidence="1" id="KW-1133">Transmembrane helix</keyword>
<reference evidence="3" key="1">
    <citation type="submission" date="2017-09" db="EMBL/GenBank/DDBJ databases">
        <title>The Reconstruction of 2,631 Draft Metagenome-Assembled Genomes from the Global Oceans.</title>
        <authorList>
            <person name="Tully B.J."/>
            <person name="Graham E.D."/>
            <person name="Heidelberg J.F."/>
        </authorList>
    </citation>
    <scope>NUCLEOTIDE SEQUENCE [LARGE SCALE GENOMIC DNA]</scope>
</reference>
<proteinExistence type="predicted"/>
<feature type="transmembrane region" description="Helical" evidence="1">
    <location>
        <begin position="26"/>
        <end position="49"/>
    </location>
</feature>
<name>A0A2D6YI87_9DELT</name>
<comment type="caution">
    <text evidence="2">The sequence shown here is derived from an EMBL/GenBank/DDBJ whole genome shotgun (WGS) entry which is preliminary data.</text>
</comment>
<dbReference type="EMBL" id="NZEX01000059">
    <property type="protein sequence ID" value="MAH62906.1"/>
    <property type="molecule type" value="Genomic_DNA"/>
</dbReference>
<keyword evidence="1" id="KW-0812">Transmembrane</keyword>
<evidence type="ECO:0000256" key="1">
    <source>
        <dbReference type="SAM" id="Phobius"/>
    </source>
</evidence>
<sequence length="76" mass="8690">MLRKKYSCTLGKRFVKLTVGGLELSLIGFVYAFLILLITRVLVLLWRYLFKQRLMAHSHIEEGTQESVATIGAYAI</sequence>
<keyword evidence="1" id="KW-0472">Membrane</keyword>
<evidence type="ECO:0000313" key="2">
    <source>
        <dbReference type="EMBL" id="MAH62906.1"/>
    </source>
</evidence>
<dbReference type="AlphaFoldDB" id="A0A2D6YI87"/>
<dbReference type="Proteomes" id="UP000226525">
    <property type="component" value="Unassembled WGS sequence"/>
</dbReference>
<protein>
    <submittedName>
        <fullName evidence="2">Uncharacterized protein</fullName>
    </submittedName>
</protein>